<proteinExistence type="predicted"/>
<evidence type="ECO:0000313" key="1">
    <source>
        <dbReference type="EMBL" id="MBB4079768.1"/>
    </source>
</evidence>
<comment type="caution">
    <text evidence="1">The sequence shown here is derived from an EMBL/GenBank/DDBJ whole genome shotgun (WGS) entry which is preliminary data.</text>
</comment>
<evidence type="ECO:0000313" key="2">
    <source>
        <dbReference type="Proteomes" id="UP000576209"/>
    </source>
</evidence>
<accession>A0A840ECR3</accession>
<keyword evidence="2" id="KW-1185">Reference proteome</keyword>
<dbReference type="EMBL" id="JACIFF010000006">
    <property type="protein sequence ID" value="MBB4079768.1"/>
    <property type="molecule type" value="Genomic_DNA"/>
</dbReference>
<gene>
    <name evidence="1" type="ORF">GGR28_002395</name>
</gene>
<reference evidence="1 2" key="1">
    <citation type="submission" date="2020-08" db="EMBL/GenBank/DDBJ databases">
        <title>Genomic Encyclopedia of Type Strains, Phase IV (KMG-IV): sequencing the most valuable type-strain genomes for metagenomic binning, comparative biology and taxonomic classification.</title>
        <authorList>
            <person name="Goeker M."/>
        </authorList>
    </citation>
    <scope>NUCLEOTIDE SEQUENCE [LARGE SCALE GENOMIC DNA]</scope>
    <source>
        <strain evidence="1 2">DSM 105137</strain>
    </source>
</reference>
<dbReference type="AlphaFoldDB" id="A0A840ECR3"/>
<organism evidence="1 2">
    <name type="scientific">Neolewinella aquimaris</name>
    <dbReference type="NCBI Taxonomy" id="1835722"/>
    <lineage>
        <taxon>Bacteria</taxon>
        <taxon>Pseudomonadati</taxon>
        <taxon>Bacteroidota</taxon>
        <taxon>Saprospiria</taxon>
        <taxon>Saprospirales</taxon>
        <taxon>Lewinellaceae</taxon>
        <taxon>Neolewinella</taxon>
    </lineage>
</organism>
<dbReference type="Proteomes" id="UP000576209">
    <property type="component" value="Unassembled WGS sequence"/>
</dbReference>
<sequence>MPHPDIHFHTVKPVHRHLSPHTIDPRCFQGFRDRGLQYVGFRPGAGVDLIHPEAGAAYAAQLIPIVIPRGMMRMECISDDFENPNYRSPYGTDMLDPRFSQLSFQTNLLDRIHGPIAAPSTQRFESSHFCEHETLPQEGDKKTILGEAEPLLLYGRTVNPCSIKLASSRYDTLNSAVRENIHEDTGYIAVLWDWHRGYAATRFRHVRRYLEKFFGGTDPVPMVGTVSPSCEIIWFAHSTDLQEREQYHEHVWNTDKDEVYGLHSPQRLKGLNMCVVVQMDGLSRSNQSVSAGEAESNALLFGDDLPEAEESVQTAYDSKALVALTAGSVQCYAFTPIAEDILSTTNFEGKARLIPVDIPGGARRVRDLLAPTEGAFGQDLILDTDRGGVSRLNILDRINFKDRYIERSRRPNDEYEPLPEGEEISYAEIKPFSAFAYPLVAGLDEGAYICIEWDWIEAYAITAEGSVPDNKKRTGDWIYQMLQTTEALRIVPMVTENRTIIWYPVVNDEAIRRSVHEKLTASNESTFFYLRGIYYLDKPQMYIAFDLSLEPVSLAASQE</sequence>
<dbReference type="RefSeq" id="WP_183496014.1">
    <property type="nucleotide sequence ID" value="NZ_JACIFF010000006.1"/>
</dbReference>
<name>A0A840ECR3_9BACT</name>
<protein>
    <submittedName>
        <fullName evidence="1">Uncharacterized protein</fullName>
    </submittedName>
</protein>